<feature type="region of interest" description="Disordered" evidence="1">
    <location>
        <begin position="590"/>
        <end position="629"/>
    </location>
</feature>
<evidence type="ECO:0000313" key="3">
    <source>
        <dbReference type="Proteomes" id="UP000007431"/>
    </source>
</evidence>
<feature type="compositionally biased region" description="Low complexity" evidence="1">
    <location>
        <begin position="333"/>
        <end position="347"/>
    </location>
</feature>
<dbReference type="HOGENOM" id="CLU_434866_0_0_1"/>
<feature type="compositionally biased region" description="Polar residues" evidence="1">
    <location>
        <begin position="599"/>
        <end position="609"/>
    </location>
</feature>
<evidence type="ECO:0000256" key="1">
    <source>
        <dbReference type="SAM" id="MobiDB-lite"/>
    </source>
</evidence>
<feature type="compositionally biased region" description="Low complexity" evidence="1">
    <location>
        <begin position="421"/>
        <end position="432"/>
    </location>
</feature>
<gene>
    <name evidence="2" type="ORF">SCHCODRAFT_85349</name>
</gene>
<dbReference type="OrthoDB" id="3263163at2759"/>
<name>D8Q7D3_SCHCM</name>
<feature type="region of interest" description="Disordered" evidence="1">
    <location>
        <begin position="505"/>
        <end position="530"/>
    </location>
</feature>
<protein>
    <submittedName>
        <fullName evidence="2">Expressed protein</fullName>
    </submittedName>
</protein>
<dbReference type="VEuPathDB" id="FungiDB:SCHCODRAFT_02629381"/>
<organism evidence="3">
    <name type="scientific">Schizophyllum commune (strain H4-8 / FGSC 9210)</name>
    <name type="common">Split gill fungus</name>
    <dbReference type="NCBI Taxonomy" id="578458"/>
    <lineage>
        <taxon>Eukaryota</taxon>
        <taxon>Fungi</taxon>
        <taxon>Dikarya</taxon>
        <taxon>Basidiomycota</taxon>
        <taxon>Agaricomycotina</taxon>
        <taxon>Agaricomycetes</taxon>
        <taxon>Agaricomycetidae</taxon>
        <taxon>Agaricales</taxon>
        <taxon>Schizophyllaceae</taxon>
        <taxon>Schizophyllum</taxon>
    </lineage>
</organism>
<accession>D8Q7D3</accession>
<dbReference type="eggNOG" id="ENOG502SS1I">
    <property type="taxonomic scope" value="Eukaryota"/>
</dbReference>
<dbReference type="OMA" id="EMRTYHE"/>
<feature type="region of interest" description="Disordered" evidence="1">
    <location>
        <begin position="187"/>
        <end position="363"/>
    </location>
</feature>
<keyword evidence="3" id="KW-1185">Reference proteome</keyword>
<evidence type="ECO:0000313" key="2">
    <source>
        <dbReference type="EMBL" id="EFI96398.1"/>
    </source>
</evidence>
<feature type="compositionally biased region" description="Pro residues" evidence="1">
    <location>
        <begin position="619"/>
        <end position="629"/>
    </location>
</feature>
<feature type="compositionally biased region" description="Basic and acidic residues" evidence="1">
    <location>
        <begin position="312"/>
        <end position="323"/>
    </location>
</feature>
<feature type="region of interest" description="Disordered" evidence="1">
    <location>
        <begin position="400"/>
        <end position="440"/>
    </location>
</feature>
<feature type="compositionally biased region" description="Basic residues" evidence="1">
    <location>
        <begin position="282"/>
        <end position="298"/>
    </location>
</feature>
<dbReference type="KEGG" id="scm:SCHCO_02629381"/>
<dbReference type="AlphaFoldDB" id="D8Q7D3"/>
<feature type="compositionally biased region" description="Low complexity" evidence="1">
    <location>
        <begin position="505"/>
        <end position="514"/>
    </location>
</feature>
<feature type="compositionally biased region" description="Basic and acidic residues" evidence="1">
    <location>
        <begin position="350"/>
        <end position="363"/>
    </location>
</feature>
<dbReference type="EMBL" id="GL377307">
    <property type="protein sequence ID" value="EFI96398.1"/>
    <property type="molecule type" value="Genomic_DNA"/>
</dbReference>
<dbReference type="InParanoid" id="D8Q7D3"/>
<reference evidence="2 3" key="1">
    <citation type="journal article" date="2010" name="Nat. Biotechnol.">
        <title>Genome sequence of the model mushroom Schizophyllum commune.</title>
        <authorList>
            <person name="Ohm R.A."/>
            <person name="de Jong J.F."/>
            <person name="Lugones L.G."/>
            <person name="Aerts A."/>
            <person name="Kothe E."/>
            <person name="Stajich J.E."/>
            <person name="de Vries R.P."/>
            <person name="Record E."/>
            <person name="Levasseur A."/>
            <person name="Baker S.E."/>
            <person name="Bartholomew K.A."/>
            <person name="Coutinho P.M."/>
            <person name="Erdmann S."/>
            <person name="Fowler T.J."/>
            <person name="Gathman A.C."/>
            <person name="Lombard V."/>
            <person name="Henrissat B."/>
            <person name="Knabe N."/>
            <person name="Kuees U."/>
            <person name="Lilly W.W."/>
            <person name="Lindquist E."/>
            <person name="Lucas S."/>
            <person name="Magnuson J.K."/>
            <person name="Piumi F."/>
            <person name="Raudaskoski M."/>
            <person name="Salamov A."/>
            <person name="Schmutz J."/>
            <person name="Schwarze F.W.M.R."/>
            <person name="vanKuyk P.A."/>
            <person name="Horton J.S."/>
            <person name="Grigoriev I.V."/>
            <person name="Woesten H.A.B."/>
        </authorList>
    </citation>
    <scope>NUCLEOTIDE SEQUENCE [LARGE SCALE GENOMIC DNA]</scope>
    <source>
        <strain evidence="3">H4-8 / FGSC 9210</strain>
    </source>
</reference>
<dbReference type="GeneID" id="9587426"/>
<dbReference type="Proteomes" id="UP000007431">
    <property type="component" value="Unassembled WGS sequence"/>
</dbReference>
<proteinExistence type="predicted"/>
<sequence length="629" mass="64893">MSVFLLVEDSPAMQRLWPTVRDRGLQPLLESLQRRTPMPINLAVGRAAWNGLSELQYYSEPQRGLSEIFLHGGEEGGGYISATALQKSIQNLAQIAAQHGGSTSQHAHLVVVAASSAPQAAGGPSESTWTSLATEAARLRILPHLILGQGADAPGLLMFFTTVVRLQGAAEDAAGLHDGAFSVRTSTRAGAEGAGAGTQASGGPSLERPHAYPRHAVPDAPATERRAGPSSGYAPHHHHSLSPPQMGASLSAGRGAPARSRKTSMPEAPRPSIVSQLQHLHGLSKKRIYGAKPARRPFIRGEEQRGSGTAAESRRGPELREDEPLSAPASPTRARYAALPGAAPFAAESGSRESARGAPRREHYKDAQVPRPMYNPPAATRARANTVETASAYADRPEAELLTRDPTSYGADLGAGNSPVSPSGFKSGSTSSYAPISPTGYPSASSSSYAPMLSAPSYGATTASASYGAAMNPTAYGGASTNSGYRTISTSAGYGAVPPSAEYGASTSSAGYGPAPAPPEQQPLPSWSSFTSAAPSAGYGGATYGQPEFDAAYAAWTPSTYTSAPPSPTQGYTYLPFGVTDPYAAPVPMQPLAGPIAGSSASRSLQSTIAQPRASAPSSHPPPPDPNAR</sequence>